<dbReference type="InterPro" id="IPR018300">
    <property type="entry name" value="Aminotrans_IV_CS"/>
</dbReference>
<dbReference type="GO" id="GO:0005829">
    <property type="term" value="C:cytosol"/>
    <property type="evidence" value="ECO:0007669"/>
    <property type="project" value="TreeGrafter"/>
</dbReference>
<dbReference type="GO" id="GO:0008652">
    <property type="term" value="P:amino acid biosynthetic process"/>
    <property type="evidence" value="ECO:0007669"/>
    <property type="project" value="UniProtKB-ARBA"/>
</dbReference>
<sequence>MGNAVFLIMKAEKSFWKYCTILKGRVVLEWNGENSEVNKKQGDGEMKVLFNGRLMERSECAVDIEDRGYQFGDGVYEVIRIYNGILFTLDEHIARLYKSAAEIGIDLSFSEAELKSQLKELVDINQMRDGGLYLQVTRGKAPRKHQYGAGLTPQVTAYTFPIQKPEKEQQNGVSAITADDMRWLRCDIKSLNLLYNVMIKQKAHEASSFEAILIRDGLVTEGTSSNVYVVKQNVIYTHPVTTLILNGITRMKVLQLCEQHGLNYEEKAVTKAELLNADEVFITSTTAEVIPVTSIDGQTIGSGAPGPLTKNVQTALQNSILSETAKPV</sequence>
<evidence type="ECO:0000256" key="2">
    <source>
        <dbReference type="ARBA" id="ARBA00009320"/>
    </source>
</evidence>
<dbReference type="NCBIfam" id="TIGR01121">
    <property type="entry name" value="D_amino_aminoT"/>
    <property type="match status" value="1"/>
</dbReference>
<evidence type="ECO:0000256" key="10">
    <source>
        <dbReference type="RuleBase" id="RU004106"/>
    </source>
</evidence>
<evidence type="ECO:0000256" key="8">
    <source>
        <dbReference type="ARBA" id="ARBA00022898"/>
    </source>
</evidence>
<comment type="subunit">
    <text evidence="3">Homodimer.</text>
</comment>
<dbReference type="Pfam" id="PF01063">
    <property type="entry name" value="Aminotran_4"/>
    <property type="match status" value="1"/>
</dbReference>
<dbReference type="CDD" id="cd01558">
    <property type="entry name" value="D-AAT_like"/>
    <property type="match status" value="1"/>
</dbReference>
<keyword evidence="6 13" id="KW-0032">Aminotransferase</keyword>
<dbReference type="PANTHER" id="PTHR42743:SF10">
    <property type="entry name" value="D-ALANINE AMINOTRANSFERASE"/>
    <property type="match status" value="1"/>
</dbReference>
<dbReference type="PROSITE" id="PS00770">
    <property type="entry name" value="AA_TRANSFER_CLASS_4"/>
    <property type="match status" value="1"/>
</dbReference>
<evidence type="ECO:0000256" key="7">
    <source>
        <dbReference type="ARBA" id="ARBA00022679"/>
    </source>
</evidence>
<evidence type="ECO:0000256" key="12">
    <source>
        <dbReference type="RuleBase" id="RU004520"/>
    </source>
</evidence>
<dbReference type="GO" id="GO:0047810">
    <property type="term" value="F:D-alanine-2-oxoglutarate aminotransferase activity"/>
    <property type="evidence" value="ECO:0007669"/>
    <property type="project" value="UniProtKB-EC"/>
</dbReference>
<dbReference type="AlphaFoldDB" id="A0A7Z1B2A7"/>
<dbReference type="InterPro" id="IPR043132">
    <property type="entry name" value="BCAT-like_C"/>
</dbReference>
<keyword evidence="8 11" id="KW-0663">Pyridoxal phosphate</keyword>
<accession>A0A7Z1B2A7</accession>
<dbReference type="FunFam" id="3.20.10.10:FF:000002">
    <property type="entry name" value="D-alanine aminotransferase"/>
    <property type="match status" value="1"/>
</dbReference>
<dbReference type="GO" id="GO:0046416">
    <property type="term" value="P:D-amino acid metabolic process"/>
    <property type="evidence" value="ECO:0007669"/>
    <property type="project" value="InterPro"/>
</dbReference>
<name>A0A7Z1B2A7_9BACI</name>
<comment type="function">
    <text evidence="12">Acts on the D-isomers of alanine, leucine, aspartate, glutamate, aminobutyrate, norvaline and asparagine. The enzyme transfers an amino group from a substrate D-amino acid to the pyridoxal phosphate cofactor to form pyridoxamine and an alpha-keto acid in the first half-reaction.</text>
</comment>
<evidence type="ECO:0000256" key="3">
    <source>
        <dbReference type="ARBA" id="ARBA00011738"/>
    </source>
</evidence>
<organism evidence="13 14">
    <name type="scientific">Bacillus paralicheniformis</name>
    <dbReference type="NCBI Taxonomy" id="1648923"/>
    <lineage>
        <taxon>Bacteria</taxon>
        <taxon>Bacillati</taxon>
        <taxon>Bacillota</taxon>
        <taxon>Bacilli</taxon>
        <taxon>Bacillales</taxon>
        <taxon>Bacillaceae</taxon>
        <taxon>Bacillus</taxon>
    </lineage>
</organism>
<dbReference type="PANTHER" id="PTHR42743">
    <property type="entry name" value="AMINO-ACID AMINOTRANSFERASE"/>
    <property type="match status" value="1"/>
</dbReference>
<evidence type="ECO:0000256" key="6">
    <source>
        <dbReference type="ARBA" id="ARBA00022576"/>
    </source>
</evidence>
<dbReference type="Proteomes" id="UP000185604">
    <property type="component" value="Unassembled WGS sequence"/>
</dbReference>
<evidence type="ECO:0000256" key="1">
    <source>
        <dbReference type="ARBA" id="ARBA00001933"/>
    </source>
</evidence>
<evidence type="ECO:0000256" key="11">
    <source>
        <dbReference type="RuleBase" id="RU004516"/>
    </source>
</evidence>
<dbReference type="InterPro" id="IPR005784">
    <property type="entry name" value="D_amino_transT"/>
</dbReference>
<dbReference type="EC" id="2.6.1.21" evidence="4 12"/>
<dbReference type="InterPro" id="IPR050571">
    <property type="entry name" value="Class-IV_PLP-Dep_Aminotrnsfr"/>
</dbReference>
<evidence type="ECO:0000256" key="4">
    <source>
        <dbReference type="ARBA" id="ARBA00012874"/>
    </source>
</evidence>
<dbReference type="GO" id="GO:0046394">
    <property type="term" value="P:carboxylic acid biosynthetic process"/>
    <property type="evidence" value="ECO:0007669"/>
    <property type="project" value="UniProtKB-ARBA"/>
</dbReference>
<comment type="caution">
    <text evidence="13">The sequence shown here is derived from an EMBL/GenBank/DDBJ whole genome shotgun (WGS) entry which is preliminary data.</text>
</comment>
<dbReference type="GO" id="GO:0030170">
    <property type="term" value="F:pyridoxal phosphate binding"/>
    <property type="evidence" value="ECO:0007669"/>
    <property type="project" value="InterPro"/>
</dbReference>
<evidence type="ECO:0000256" key="5">
    <source>
        <dbReference type="ARBA" id="ARBA00021779"/>
    </source>
</evidence>
<dbReference type="FunFam" id="3.30.470.10:FF:000009">
    <property type="entry name" value="D-alanine aminotransferase"/>
    <property type="match status" value="1"/>
</dbReference>
<comment type="cofactor">
    <cofactor evidence="1 11">
        <name>pyridoxal 5'-phosphate</name>
        <dbReference type="ChEBI" id="CHEBI:597326"/>
    </cofactor>
</comment>
<protein>
    <recommendedName>
        <fullName evidence="5 12">D-alanine aminotransferase</fullName>
        <ecNumber evidence="4 12">2.6.1.21</ecNumber>
    </recommendedName>
</protein>
<dbReference type="SUPFAM" id="SSF56752">
    <property type="entry name" value="D-aminoacid aminotransferase-like PLP-dependent enzymes"/>
    <property type="match status" value="1"/>
</dbReference>
<dbReference type="Gene3D" id="3.30.470.10">
    <property type="match status" value="1"/>
</dbReference>
<dbReference type="InterPro" id="IPR001544">
    <property type="entry name" value="Aminotrans_IV"/>
</dbReference>
<evidence type="ECO:0000313" key="13">
    <source>
        <dbReference type="EMBL" id="OLF89385.1"/>
    </source>
</evidence>
<evidence type="ECO:0000256" key="9">
    <source>
        <dbReference type="ARBA" id="ARBA00047911"/>
    </source>
</evidence>
<dbReference type="Gene3D" id="3.20.10.10">
    <property type="entry name" value="D-amino Acid Aminotransferase, subunit A, domain 2"/>
    <property type="match status" value="1"/>
</dbReference>
<reference evidence="13 14" key="1">
    <citation type="journal article" date="2016" name="Front. Microbiol.">
        <title>High-Level Heat Resistance of Spores of Bacillus amyloliquefaciens and Bacillus licheniformis Results from the Presence of a spoVA Operon in a Tn1546 Transposon.</title>
        <authorList>
            <person name="Berendsen E.M."/>
            <person name="Koning R.A."/>
            <person name="Boekhorst J."/>
            <person name="de Jong A."/>
            <person name="Kuipers O.P."/>
            <person name="Wells-Bennik M.H."/>
        </authorList>
    </citation>
    <scope>NUCLEOTIDE SEQUENCE [LARGE SCALE GENOMIC DNA]</scope>
    <source>
        <strain evidence="13 14">B4121</strain>
    </source>
</reference>
<comment type="catalytic activity">
    <reaction evidence="9 12">
        <text>D-alanine + 2-oxoglutarate = D-glutamate + pyruvate</text>
        <dbReference type="Rhea" id="RHEA:15869"/>
        <dbReference type="ChEBI" id="CHEBI:15361"/>
        <dbReference type="ChEBI" id="CHEBI:16810"/>
        <dbReference type="ChEBI" id="CHEBI:29986"/>
        <dbReference type="ChEBI" id="CHEBI:57416"/>
        <dbReference type="EC" id="2.6.1.21"/>
    </reaction>
</comment>
<dbReference type="InterPro" id="IPR036038">
    <property type="entry name" value="Aminotransferase-like"/>
</dbReference>
<dbReference type="EMBL" id="LKPO01000022">
    <property type="protein sequence ID" value="OLF89385.1"/>
    <property type="molecule type" value="Genomic_DNA"/>
</dbReference>
<comment type="similarity">
    <text evidence="2 10">Belongs to the class-IV pyridoxal-phosphate-dependent aminotransferase family.</text>
</comment>
<dbReference type="InterPro" id="IPR043131">
    <property type="entry name" value="BCAT-like_N"/>
</dbReference>
<proteinExistence type="inferred from homology"/>
<evidence type="ECO:0000313" key="14">
    <source>
        <dbReference type="Proteomes" id="UP000185604"/>
    </source>
</evidence>
<keyword evidence="7 13" id="KW-0808">Transferase</keyword>
<gene>
    <name evidence="13" type="ORF">B4121_3778</name>
</gene>